<evidence type="ECO:0000256" key="3">
    <source>
        <dbReference type="ARBA" id="ARBA00022989"/>
    </source>
</evidence>
<dbReference type="InterPro" id="IPR019424">
    <property type="entry name" value="7TM_GPCR_Srsx"/>
</dbReference>
<dbReference type="Pfam" id="PF10320">
    <property type="entry name" value="7TM_GPCR_Srsx"/>
    <property type="match status" value="1"/>
</dbReference>
<keyword evidence="2 5" id="KW-0812">Transmembrane</keyword>
<dbReference type="GO" id="GO:0016020">
    <property type="term" value="C:membrane"/>
    <property type="evidence" value="ECO:0007669"/>
    <property type="project" value="UniProtKB-SubCell"/>
</dbReference>
<comment type="caution">
    <text evidence="6">The sequence shown here is derived from an EMBL/GenBank/DDBJ whole genome shotgun (WGS) entry which is preliminary data.</text>
</comment>
<keyword evidence="3 5" id="KW-1133">Transmembrane helix</keyword>
<evidence type="ECO:0000313" key="7">
    <source>
        <dbReference type="Proteomes" id="UP001432322"/>
    </source>
</evidence>
<feature type="transmembrane region" description="Helical" evidence="5">
    <location>
        <begin position="109"/>
        <end position="129"/>
    </location>
</feature>
<dbReference type="PANTHER" id="PTHR23360">
    <property type="entry name" value="G-PROTEIN COUPLED RECEPTORS FAMILY 1 PROFILE DOMAIN-CONTAINING PROTEIN-RELATED"/>
    <property type="match status" value="1"/>
</dbReference>
<dbReference type="InterPro" id="IPR000276">
    <property type="entry name" value="GPCR_Rhodpsn"/>
</dbReference>
<feature type="transmembrane region" description="Helical" evidence="5">
    <location>
        <begin position="26"/>
        <end position="51"/>
    </location>
</feature>
<organism evidence="6 7">
    <name type="scientific">Pristionchus fissidentatus</name>
    <dbReference type="NCBI Taxonomy" id="1538716"/>
    <lineage>
        <taxon>Eukaryota</taxon>
        <taxon>Metazoa</taxon>
        <taxon>Ecdysozoa</taxon>
        <taxon>Nematoda</taxon>
        <taxon>Chromadorea</taxon>
        <taxon>Rhabditida</taxon>
        <taxon>Rhabditina</taxon>
        <taxon>Diplogasteromorpha</taxon>
        <taxon>Diplogasteroidea</taxon>
        <taxon>Neodiplogasteridae</taxon>
        <taxon>Pristionchus</taxon>
    </lineage>
</organism>
<dbReference type="Proteomes" id="UP001432322">
    <property type="component" value="Unassembled WGS sequence"/>
</dbReference>
<proteinExistence type="predicted"/>
<evidence type="ECO:0008006" key="8">
    <source>
        <dbReference type="Google" id="ProtNLM"/>
    </source>
</evidence>
<reference evidence="6" key="1">
    <citation type="submission" date="2023-10" db="EMBL/GenBank/DDBJ databases">
        <title>Genome assembly of Pristionchus species.</title>
        <authorList>
            <person name="Yoshida K."/>
            <person name="Sommer R.J."/>
        </authorList>
    </citation>
    <scope>NUCLEOTIDE SEQUENCE</scope>
    <source>
        <strain evidence="6">RS5133</strain>
    </source>
</reference>
<protein>
    <recommendedName>
        <fullName evidence="8">G protein-coupled receptor</fullName>
    </recommendedName>
</protein>
<comment type="subcellular location">
    <subcellularLocation>
        <location evidence="1">Membrane</location>
    </subcellularLocation>
</comment>
<sequence>SVLYVDDDEIKLCQPPLSLSFTVRRVWYFIGLVFNAVTVLAYLSAFAIIYYKHCKPYQKHKFDNSDIERRAMQTLLVIILVFIFSRLLSTFLANFLVFAGYSKDLIERAQAYMVFPAMTCYSSTFYVCFLRSSEYRRIFWRQIVAMTGYCG</sequence>
<feature type="non-terminal residue" evidence="6">
    <location>
        <position position="151"/>
    </location>
</feature>
<dbReference type="GO" id="GO:0004930">
    <property type="term" value="F:G protein-coupled receptor activity"/>
    <property type="evidence" value="ECO:0007669"/>
    <property type="project" value="InterPro"/>
</dbReference>
<evidence type="ECO:0000256" key="1">
    <source>
        <dbReference type="ARBA" id="ARBA00004370"/>
    </source>
</evidence>
<keyword evidence="4 5" id="KW-0472">Membrane</keyword>
<keyword evidence="7" id="KW-1185">Reference proteome</keyword>
<accession>A0AAV5VMQ9</accession>
<dbReference type="SMART" id="SM01381">
    <property type="entry name" value="7TM_GPCR_Srsx"/>
    <property type="match status" value="1"/>
</dbReference>
<dbReference type="PANTHER" id="PTHR23360:SF37">
    <property type="entry name" value="G-PROTEIN COUPLED RECEPTORS FAMILY 1 PROFILE DOMAIN-CONTAINING PROTEIN"/>
    <property type="match status" value="1"/>
</dbReference>
<feature type="transmembrane region" description="Helical" evidence="5">
    <location>
        <begin position="72"/>
        <end position="97"/>
    </location>
</feature>
<feature type="non-terminal residue" evidence="6">
    <location>
        <position position="1"/>
    </location>
</feature>
<evidence type="ECO:0000256" key="2">
    <source>
        <dbReference type="ARBA" id="ARBA00022692"/>
    </source>
</evidence>
<name>A0AAV5VMQ9_9BILA</name>
<evidence type="ECO:0000313" key="6">
    <source>
        <dbReference type="EMBL" id="GMT19997.1"/>
    </source>
</evidence>
<dbReference type="EMBL" id="BTSY01000003">
    <property type="protein sequence ID" value="GMT19997.1"/>
    <property type="molecule type" value="Genomic_DNA"/>
</dbReference>
<dbReference type="SUPFAM" id="SSF81321">
    <property type="entry name" value="Family A G protein-coupled receptor-like"/>
    <property type="match status" value="1"/>
</dbReference>
<dbReference type="InterPro" id="IPR047130">
    <property type="entry name" value="7TM_GPCR_Srsx_nematod"/>
</dbReference>
<evidence type="ECO:0000256" key="5">
    <source>
        <dbReference type="SAM" id="Phobius"/>
    </source>
</evidence>
<gene>
    <name evidence="6" type="ORF">PFISCL1PPCAC_11294</name>
</gene>
<dbReference type="Gene3D" id="1.20.1070.10">
    <property type="entry name" value="Rhodopsin 7-helix transmembrane proteins"/>
    <property type="match status" value="1"/>
</dbReference>
<dbReference type="AlphaFoldDB" id="A0AAV5VMQ9"/>
<evidence type="ECO:0000256" key="4">
    <source>
        <dbReference type="ARBA" id="ARBA00023136"/>
    </source>
</evidence>